<dbReference type="EMBL" id="BTRK01000006">
    <property type="protein sequence ID" value="GMR57243.1"/>
    <property type="molecule type" value="Genomic_DNA"/>
</dbReference>
<feature type="non-terminal residue" evidence="1">
    <location>
        <position position="1"/>
    </location>
</feature>
<protein>
    <submittedName>
        <fullName evidence="1">Uncharacterized protein</fullName>
    </submittedName>
</protein>
<organism evidence="1 2">
    <name type="scientific">Pristionchus mayeri</name>
    <dbReference type="NCBI Taxonomy" id="1317129"/>
    <lineage>
        <taxon>Eukaryota</taxon>
        <taxon>Metazoa</taxon>
        <taxon>Ecdysozoa</taxon>
        <taxon>Nematoda</taxon>
        <taxon>Chromadorea</taxon>
        <taxon>Rhabditida</taxon>
        <taxon>Rhabditina</taxon>
        <taxon>Diplogasteromorpha</taxon>
        <taxon>Diplogasteroidea</taxon>
        <taxon>Neodiplogasteridae</taxon>
        <taxon>Pristionchus</taxon>
    </lineage>
</organism>
<proteinExistence type="predicted"/>
<comment type="caution">
    <text evidence="1">The sequence shown here is derived from an EMBL/GenBank/DDBJ whole genome shotgun (WGS) entry which is preliminary data.</text>
</comment>
<reference evidence="2" key="1">
    <citation type="submission" date="2022-10" db="EMBL/GenBank/DDBJ databases">
        <title>Genome assembly of Pristionchus species.</title>
        <authorList>
            <person name="Yoshida K."/>
            <person name="Sommer R.J."/>
        </authorList>
    </citation>
    <scope>NUCLEOTIDE SEQUENCE [LARGE SCALE GENOMIC DNA]</scope>
    <source>
        <strain evidence="2">RS5460</strain>
    </source>
</reference>
<keyword evidence="2" id="KW-1185">Reference proteome</keyword>
<accession>A0AAN5D5R2</accession>
<evidence type="ECO:0000313" key="1">
    <source>
        <dbReference type="EMBL" id="GMR57243.1"/>
    </source>
</evidence>
<name>A0AAN5D5R2_9BILA</name>
<sequence>DLLSAPIKEVNRKDWILVGAPTGRFVMPRWNSFPSDLSVYAQLMCKSTIGNFNAGAMNVVDTTVSSIINIASRSKEFTLEFDRDSLLADPAAFITELSSAVSPFVRLTDHYSIDFLGLPLSFWQNFLNEKLANGSFEYVMIYLYGNGPRFMEKDAKMFTEPLIDIPVGSELYSIEWDKKV</sequence>
<dbReference type="AlphaFoldDB" id="A0AAN5D5R2"/>
<gene>
    <name evidence="1" type="ORF">PMAYCL1PPCAC_27438</name>
</gene>
<evidence type="ECO:0000313" key="2">
    <source>
        <dbReference type="Proteomes" id="UP001328107"/>
    </source>
</evidence>
<dbReference type="Proteomes" id="UP001328107">
    <property type="component" value="Unassembled WGS sequence"/>
</dbReference>